<feature type="transmembrane region" description="Helical" evidence="6">
    <location>
        <begin position="358"/>
        <end position="377"/>
    </location>
</feature>
<evidence type="ECO:0000256" key="1">
    <source>
        <dbReference type="ARBA" id="ARBA00004429"/>
    </source>
</evidence>
<feature type="transmembrane region" description="Helical" evidence="6">
    <location>
        <begin position="31"/>
        <end position="54"/>
    </location>
</feature>
<keyword evidence="5 6" id="KW-0472">Membrane</keyword>
<proteinExistence type="predicted"/>
<feature type="transmembrane region" description="Helical" evidence="6">
    <location>
        <begin position="383"/>
        <end position="408"/>
    </location>
</feature>
<dbReference type="PROSITE" id="PS50850">
    <property type="entry name" value="MFS"/>
    <property type="match status" value="1"/>
</dbReference>
<name>A0A4R2JSY5_9PSEU</name>
<dbReference type="OrthoDB" id="7375466at2"/>
<evidence type="ECO:0000256" key="6">
    <source>
        <dbReference type="SAM" id="Phobius"/>
    </source>
</evidence>
<comment type="subcellular location">
    <subcellularLocation>
        <location evidence="1">Cell inner membrane</location>
        <topology evidence="1">Multi-pass membrane protein</topology>
    </subcellularLocation>
</comment>
<keyword evidence="2" id="KW-0813">Transport</keyword>
<dbReference type="SUPFAM" id="SSF103473">
    <property type="entry name" value="MFS general substrate transporter"/>
    <property type="match status" value="1"/>
</dbReference>
<evidence type="ECO:0000313" key="9">
    <source>
        <dbReference type="Proteomes" id="UP000295680"/>
    </source>
</evidence>
<evidence type="ECO:0000256" key="2">
    <source>
        <dbReference type="ARBA" id="ARBA00022448"/>
    </source>
</evidence>
<feature type="transmembrane region" description="Helical" evidence="6">
    <location>
        <begin position="218"/>
        <end position="236"/>
    </location>
</feature>
<evidence type="ECO:0000256" key="5">
    <source>
        <dbReference type="ARBA" id="ARBA00023136"/>
    </source>
</evidence>
<keyword evidence="4 6" id="KW-1133">Transmembrane helix</keyword>
<dbReference type="InterPro" id="IPR036259">
    <property type="entry name" value="MFS_trans_sf"/>
</dbReference>
<feature type="transmembrane region" description="Helical" evidence="6">
    <location>
        <begin position="458"/>
        <end position="480"/>
    </location>
</feature>
<evidence type="ECO:0000256" key="4">
    <source>
        <dbReference type="ARBA" id="ARBA00022989"/>
    </source>
</evidence>
<keyword evidence="3 6" id="KW-0812">Transmembrane</keyword>
<feature type="transmembrane region" description="Helical" evidence="6">
    <location>
        <begin position="429"/>
        <end position="446"/>
    </location>
</feature>
<gene>
    <name evidence="8" type="ORF">EV192_102199</name>
</gene>
<protein>
    <submittedName>
        <fullName evidence="8">EmrB/QacA subfamily drug resistance transporter</fullName>
    </submittedName>
</protein>
<feature type="transmembrane region" description="Helical" evidence="6">
    <location>
        <begin position="329"/>
        <end position="346"/>
    </location>
</feature>
<dbReference type="Pfam" id="PF07690">
    <property type="entry name" value="MFS_1"/>
    <property type="match status" value="1"/>
</dbReference>
<dbReference type="PRINTS" id="PR01036">
    <property type="entry name" value="TCRTETB"/>
</dbReference>
<dbReference type="GO" id="GO:0022857">
    <property type="term" value="F:transmembrane transporter activity"/>
    <property type="evidence" value="ECO:0007669"/>
    <property type="project" value="InterPro"/>
</dbReference>
<dbReference type="Proteomes" id="UP000295680">
    <property type="component" value="Unassembled WGS sequence"/>
</dbReference>
<keyword evidence="9" id="KW-1185">Reference proteome</keyword>
<feature type="transmembrane region" description="Helical" evidence="6">
    <location>
        <begin position="122"/>
        <end position="144"/>
    </location>
</feature>
<organism evidence="8 9">
    <name type="scientific">Actinocrispum wychmicini</name>
    <dbReference type="NCBI Taxonomy" id="1213861"/>
    <lineage>
        <taxon>Bacteria</taxon>
        <taxon>Bacillati</taxon>
        <taxon>Actinomycetota</taxon>
        <taxon>Actinomycetes</taxon>
        <taxon>Pseudonocardiales</taxon>
        <taxon>Pseudonocardiaceae</taxon>
        <taxon>Actinocrispum</taxon>
    </lineage>
</organism>
<dbReference type="PANTHER" id="PTHR23501">
    <property type="entry name" value="MAJOR FACILITATOR SUPERFAMILY"/>
    <property type="match status" value="1"/>
</dbReference>
<comment type="caution">
    <text evidence="8">The sequence shown here is derived from an EMBL/GenBank/DDBJ whole genome shotgun (WGS) entry which is preliminary data.</text>
</comment>
<dbReference type="GO" id="GO:0005886">
    <property type="term" value="C:plasma membrane"/>
    <property type="evidence" value="ECO:0007669"/>
    <property type="project" value="UniProtKB-SubCell"/>
</dbReference>
<reference evidence="8 9" key="1">
    <citation type="submission" date="2019-03" db="EMBL/GenBank/DDBJ databases">
        <title>Genomic Encyclopedia of Type Strains, Phase IV (KMG-IV): sequencing the most valuable type-strain genomes for metagenomic binning, comparative biology and taxonomic classification.</title>
        <authorList>
            <person name="Goeker M."/>
        </authorList>
    </citation>
    <scope>NUCLEOTIDE SEQUENCE [LARGE SCALE GENOMIC DNA]</scope>
    <source>
        <strain evidence="8 9">DSM 45934</strain>
    </source>
</reference>
<feature type="domain" description="Major facilitator superfamily (MFS) profile" evidence="7">
    <location>
        <begin position="31"/>
        <end position="485"/>
    </location>
</feature>
<sequence length="498" mass="52312">MTSPEGGEQTAPADSLRARIAQLTPPTQHTVIIVAILVMFLGLLDTTVLGTALPRIVEQLRGDQSLYTWTVTAYLLASIVSTPLYGRYADLRGRKPMLLLGLILFLAGSVGSMLAQSMPELVIFRGVQGLGAGSLMTVVTSLMFDAFPMKRVAKLQAFMGTMLTVTVIGGPFLGGLITDYLGWRAIFGLNLLFGIPALAVLAWLLPSFRPPRRQGGRTDLAGAVLIVVGLALIMLGLTEKSQVTSRQPAEWTSPQVGGLLAGGVVALVLFVLVERRASTPLVPLRLFRSRTFSAALATGLFFSVTMLPTGVFLPLYFQHVRGLSPAESALWMIPSLVAMIGGNRISARLVLYPGKARWVLLSGAVLVTIGSVLFTMISAGTPLVLVTAFALVRGLGLGPSMAAISILTQNAAPQQDVGTAMSSGNMFKSVGQMLGLAVAATIFAHVQATENGALSDGITTAIAIVGGVGGVLAALGALFIEDLPMRHLRPSKPATASR</sequence>
<evidence type="ECO:0000313" key="8">
    <source>
        <dbReference type="EMBL" id="TCO62062.1"/>
    </source>
</evidence>
<dbReference type="RefSeq" id="WP_132113559.1">
    <property type="nucleotide sequence ID" value="NZ_SLWS01000002.1"/>
</dbReference>
<feature type="transmembrane region" description="Helical" evidence="6">
    <location>
        <begin position="183"/>
        <end position="206"/>
    </location>
</feature>
<accession>A0A4R2JSY5</accession>
<dbReference type="EMBL" id="SLWS01000002">
    <property type="protein sequence ID" value="TCO62062.1"/>
    <property type="molecule type" value="Genomic_DNA"/>
</dbReference>
<feature type="transmembrane region" description="Helical" evidence="6">
    <location>
        <begin position="156"/>
        <end position="177"/>
    </location>
</feature>
<dbReference type="InterPro" id="IPR020846">
    <property type="entry name" value="MFS_dom"/>
</dbReference>
<evidence type="ECO:0000256" key="3">
    <source>
        <dbReference type="ARBA" id="ARBA00022692"/>
    </source>
</evidence>
<feature type="transmembrane region" description="Helical" evidence="6">
    <location>
        <begin position="66"/>
        <end position="85"/>
    </location>
</feature>
<feature type="transmembrane region" description="Helical" evidence="6">
    <location>
        <begin position="256"/>
        <end position="273"/>
    </location>
</feature>
<dbReference type="Gene3D" id="1.20.1720.10">
    <property type="entry name" value="Multidrug resistance protein D"/>
    <property type="match status" value="1"/>
</dbReference>
<dbReference type="InterPro" id="IPR011701">
    <property type="entry name" value="MFS"/>
</dbReference>
<dbReference type="PANTHER" id="PTHR23501:SF191">
    <property type="entry name" value="VACUOLAR BASIC AMINO ACID TRANSPORTER 4"/>
    <property type="match status" value="1"/>
</dbReference>
<feature type="transmembrane region" description="Helical" evidence="6">
    <location>
        <begin position="97"/>
        <end position="116"/>
    </location>
</feature>
<feature type="transmembrane region" description="Helical" evidence="6">
    <location>
        <begin position="294"/>
        <end position="317"/>
    </location>
</feature>
<dbReference type="AlphaFoldDB" id="A0A4R2JSY5"/>
<dbReference type="Gene3D" id="1.20.1250.20">
    <property type="entry name" value="MFS general substrate transporter like domains"/>
    <property type="match status" value="1"/>
</dbReference>
<evidence type="ECO:0000259" key="7">
    <source>
        <dbReference type="PROSITE" id="PS50850"/>
    </source>
</evidence>